<proteinExistence type="predicted"/>
<dbReference type="AlphaFoldDB" id="A0A8J7AVP3"/>
<dbReference type="RefSeq" id="WP_193911529.1">
    <property type="nucleotide sequence ID" value="NZ_JADEXG010000077.1"/>
</dbReference>
<name>A0A8J7AVP3_9CYAN</name>
<reference evidence="1" key="1">
    <citation type="submission" date="2020-10" db="EMBL/GenBank/DDBJ databases">
        <authorList>
            <person name="Castelo-Branco R."/>
            <person name="Eusebio N."/>
            <person name="Adriana R."/>
            <person name="Vieira A."/>
            <person name="Brugerolle De Fraissinette N."/>
            <person name="Rezende De Castro R."/>
            <person name="Schneider M.P."/>
            <person name="Vasconcelos V."/>
            <person name="Leao P.N."/>
        </authorList>
    </citation>
    <scope>NUCLEOTIDE SEQUENCE</scope>
    <source>
        <strain evidence="1">LEGE 07310</strain>
    </source>
</reference>
<dbReference type="Proteomes" id="UP000636505">
    <property type="component" value="Unassembled WGS sequence"/>
</dbReference>
<sequence length="66" mass="7641">MNPIHRFDWDTAFRARHDHAQKALEKILTLPLEFYDENNPGRIPLESQKGFQTLPGPILKPRGFVA</sequence>
<comment type="caution">
    <text evidence="1">The sequence shown here is derived from an EMBL/GenBank/DDBJ whole genome shotgun (WGS) entry which is preliminary data.</text>
</comment>
<evidence type="ECO:0000313" key="2">
    <source>
        <dbReference type="Proteomes" id="UP000636505"/>
    </source>
</evidence>
<protein>
    <submittedName>
        <fullName evidence="1">Uncharacterized protein</fullName>
    </submittedName>
</protein>
<gene>
    <name evidence="1" type="ORF">IQ241_22385</name>
</gene>
<accession>A0A8J7AVP3</accession>
<keyword evidence="2" id="KW-1185">Reference proteome</keyword>
<evidence type="ECO:0000313" key="1">
    <source>
        <dbReference type="EMBL" id="MBE9080004.1"/>
    </source>
</evidence>
<organism evidence="1 2">
    <name type="scientific">Vasconcelosia minhoensis LEGE 07310</name>
    <dbReference type="NCBI Taxonomy" id="915328"/>
    <lineage>
        <taxon>Bacteria</taxon>
        <taxon>Bacillati</taxon>
        <taxon>Cyanobacteriota</taxon>
        <taxon>Cyanophyceae</taxon>
        <taxon>Nodosilineales</taxon>
        <taxon>Cymatolegaceae</taxon>
        <taxon>Vasconcelosia</taxon>
        <taxon>Vasconcelosia minhoensis</taxon>
    </lineage>
</organism>
<dbReference type="EMBL" id="JADEXG010000077">
    <property type="protein sequence ID" value="MBE9080004.1"/>
    <property type="molecule type" value="Genomic_DNA"/>
</dbReference>